<dbReference type="EMBL" id="JAGMUV010000010">
    <property type="protein sequence ID" value="KAH7141951.1"/>
    <property type="molecule type" value="Genomic_DNA"/>
</dbReference>
<evidence type="ECO:0000313" key="3">
    <source>
        <dbReference type="Proteomes" id="UP000738349"/>
    </source>
</evidence>
<evidence type="ECO:0000259" key="1">
    <source>
        <dbReference type="Pfam" id="PF22939"/>
    </source>
</evidence>
<feature type="domain" description="GPI inositol-deacylase winged helix" evidence="1">
    <location>
        <begin position="75"/>
        <end position="152"/>
    </location>
</feature>
<dbReference type="AlphaFoldDB" id="A0A9P9EPN8"/>
<sequence>MRYVNDGDIRRCRRNLFLLAYIYFQFLRDKVTENEVRSALKRFSNEAQVSGGDDDKLLWNTYDEAMERINGQELGLKELALLVLSWITCAKRQLTRTELQHALARKKGSRKLDTRDLAPIEDIISVCAGLVTVDKGSDIIRLAHYTTQQYFESRREKLFVNADADITAVCATYLSLDIFKDRFYQTR</sequence>
<protein>
    <submittedName>
        <fullName evidence="2">Ankyrin repeat protein</fullName>
    </submittedName>
</protein>
<dbReference type="InterPro" id="IPR054471">
    <property type="entry name" value="GPIID_WHD"/>
</dbReference>
<name>A0A9P9EPN8_9HYPO</name>
<reference evidence="2" key="1">
    <citation type="journal article" date="2021" name="Nat. Commun.">
        <title>Genetic determinants of endophytism in the Arabidopsis root mycobiome.</title>
        <authorList>
            <person name="Mesny F."/>
            <person name="Miyauchi S."/>
            <person name="Thiergart T."/>
            <person name="Pickel B."/>
            <person name="Atanasova L."/>
            <person name="Karlsson M."/>
            <person name="Huettel B."/>
            <person name="Barry K.W."/>
            <person name="Haridas S."/>
            <person name="Chen C."/>
            <person name="Bauer D."/>
            <person name="Andreopoulos W."/>
            <person name="Pangilinan J."/>
            <person name="LaButti K."/>
            <person name="Riley R."/>
            <person name="Lipzen A."/>
            <person name="Clum A."/>
            <person name="Drula E."/>
            <person name="Henrissat B."/>
            <person name="Kohler A."/>
            <person name="Grigoriev I.V."/>
            <person name="Martin F.M."/>
            <person name="Hacquard S."/>
        </authorList>
    </citation>
    <scope>NUCLEOTIDE SEQUENCE</scope>
    <source>
        <strain evidence="2">MPI-CAGE-AT-0147</strain>
    </source>
</reference>
<dbReference type="OrthoDB" id="1577640at2759"/>
<comment type="caution">
    <text evidence="2">The sequence shown here is derived from an EMBL/GenBank/DDBJ whole genome shotgun (WGS) entry which is preliminary data.</text>
</comment>
<dbReference type="Pfam" id="PF22939">
    <property type="entry name" value="WHD_GPIID"/>
    <property type="match status" value="1"/>
</dbReference>
<accession>A0A9P9EPN8</accession>
<gene>
    <name evidence="2" type="ORF">EDB81DRAFT_885003</name>
</gene>
<dbReference type="PANTHER" id="PTHR10039:SF15">
    <property type="entry name" value="NACHT DOMAIN-CONTAINING PROTEIN"/>
    <property type="match status" value="1"/>
</dbReference>
<keyword evidence="3" id="KW-1185">Reference proteome</keyword>
<dbReference type="Proteomes" id="UP000738349">
    <property type="component" value="Unassembled WGS sequence"/>
</dbReference>
<evidence type="ECO:0000313" key="2">
    <source>
        <dbReference type="EMBL" id="KAH7141951.1"/>
    </source>
</evidence>
<proteinExistence type="predicted"/>
<dbReference type="PANTHER" id="PTHR10039">
    <property type="entry name" value="AMELOGENIN"/>
    <property type="match status" value="1"/>
</dbReference>
<organism evidence="2 3">
    <name type="scientific">Dactylonectria macrodidyma</name>
    <dbReference type="NCBI Taxonomy" id="307937"/>
    <lineage>
        <taxon>Eukaryota</taxon>
        <taxon>Fungi</taxon>
        <taxon>Dikarya</taxon>
        <taxon>Ascomycota</taxon>
        <taxon>Pezizomycotina</taxon>
        <taxon>Sordariomycetes</taxon>
        <taxon>Hypocreomycetidae</taxon>
        <taxon>Hypocreales</taxon>
        <taxon>Nectriaceae</taxon>
        <taxon>Dactylonectria</taxon>
    </lineage>
</organism>